<keyword evidence="3" id="KW-1185">Reference proteome</keyword>
<reference evidence="2 3" key="1">
    <citation type="submission" date="2021-01" db="EMBL/GenBank/DDBJ databases">
        <title>Genome sequencing of Joostella atrarenae M1-2 (= KCTC 23194).</title>
        <authorList>
            <person name="Zakaria M.R."/>
            <person name="Lam M.Q."/>
            <person name="Chong C.S."/>
        </authorList>
    </citation>
    <scope>NUCLEOTIDE SEQUENCE [LARGE SCALE GENOMIC DNA]</scope>
    <source>
        <strain evidence="2 3">M1-2</strain>
    </source>
</reference>
<keyword evidence="1" id="KW-0812">Transmembrane</keyword>
<gene>
    <name evidence="2" type="ORF">JM658_03070</name>
</gene>
<name>A0ABS9J044_9FLAO</name>
<dbReference type="Proteomes" id="UP000829517">
    <property type="component" value="Unassembled WGS sequence"/>
</dbReference>
<dbReference type="EMBL" id="JAETXX010000001">
    <property type="protein sequence ID" value="MCF8713797.1"/>
    <property type="molecule type" value="Genomic_DNA"/>
</dbReference>
<feature type="transmembrane region" description="Helical" evidence="1">
    <location>
        <begin position="6"/>
        <end position="23"/>
    </location>
</feature>
<evidence type="ECO:0000256" key="1">
    <source>
        <dbReference type="SAM" id="Phobius"/>
    </source>
</evidence>
<organism evidence="2 3">
    <name type="scientific">Joostella atrarenae</name>
    <dbReference type="NCBI Taxonomy" id="679257"/>
    <lineage>
        <taxon>Bacteria</taxon>
        <taxon>Pseudomonadati</taxon>
        <taxon>Bacteroidota</taxon>
        <taxon>Flavobacteriia</taxon>
        <taxon>Flavobacteriales</taxon>
        <taxon>Flavobacteriaceae</taxon>
        <taxon>Joostella</taxon>
    </lineage>
</organism>
<proteinExistence type="predicted"/>
<sequence>MNWCLIIPIIVGVICAILGYLLGKSSSNNTDEIGAWQKKYDKLEADLSECRSKLALKPSESIAATESPNTSATLLPFDATLAKAAFGKKIKQDDLKIVEGIGPKIELLFHSKGIKTWKDLSECSVQKCTEVLQSGGKAYEIHKPGTWPEQAKLAYEGKWTELHKWQGELKGGK</sequence>
<keyword evidence="1" id="KW-1133">Transmembrane helix</keyword>
<dbReference type="RefSeq" id="WP_236957756.1">
    <property type="nucleotide sequence ID" value="NZ_JAETXX010000001.1"/>
</dbReference>
<evidence type="ECO:0000313" key="3">
    <source>
        <dbReference type="Proteomes" id="UP000829517"/>
    </source>
</evidence>
<accession>A0ABS9J044</accession>
<comment type="caution">
    <text evidence="2">The sequence shown here is derived from an EMBL/GenBank/DDBJ whole genome shotgun (WGS) entry which is preliminary data.</text>
</comment>
<protein>
    <recommendedName>
        <fullName evidence="4">LSU ribosomal protein L21p</fullName>
    </recommendedName>
</protein>
<evidence type="ECO:0008006" key="4">
    <source>
        <dbReference type="Google" id="ProtNLM"/>
    </source>
</evidence>
<keyword evidence="1" id="KW-0472">Membrane</keyword>
<evidence type="ECO:0000313" key="2">
    <source>
        <dbReference type="EMBL" id="MCF8713797.1"/>
    </source>
</evidence>